<dbReference type="Proteomes" id="UP000094444">
    <property type="component" value="Unassembled WGS sequence"/>
</dbReference>
<proteinExistence type="inferred from homology"/>
<name>A0A2P5HPE4_DIAHE</name>
<dbReference type="GO" id="GO:0016787">
    <property type="term" value="F:hydrolase activity"/>
    <property type="evidence" value="ECO:0007669"/>
    <property type="project" value="UniProtKB-KW"/>
</dbReference>
<comment type="caution">
    <text evidence="4">The sequence shown here is derived from an EMBL/GenBank/DDBJ whole genome shotgun (WGS) entry which is preliminary data.</text>
</comment>
<dbReference type="InterPro" id="IPR000073">
    <property type="entry name" value="AB_hydrolase_1"/>
</dbReference>
<protein>
    <recommendedName>
        <fullName evidence="3">AB hydrolase-1 domain-containing protein</fullName>
    </recommendedName>
</protein>
<dbReference type="InParanoid" id="A0A2P5HPE4"/>
<dbReference type="InterPro" id="IPR029058">
    <property type="entry name" value="AB_hydrolase_fold"/>
</dbReference>
<evidence type="ECO:0000256" key="2">
    <source>
        <dbReference type="ARBA" id="ARBA00038334"/>
    </source>
</evidence>
<reference evidence="4" key="1">
    <citation type="submission" date="2017-09" db="EMBL/GenBank/DDBJ databases">
        <title>Polyketide synthases of a Diaporthe helianthi virulent isolate.</title>
        <authorList>
            <person name="Baroncelli R."/>
        </authorList>
    </citation>
    <scope>NUCLEOTIDE SEQUENCE [LARGE SCALE GENOMIC DNA]</scope>
    <source>
        <strain evidence="4">7/96</strain>
    </source>
</reference>
<gene>
    <name evidence="4" type="ORF">DHEL01_v209478</name>
</gene>
<keyword evidence="1" id="KW-0378">Hydrolase</keyword>
<comment type="similarity">
    <text evidence="2">Belongs to the AB hydrolase superfamily. Epoxide hydrolase family.</text>
</comment>
<accession>A0A2P5HPE4</accession>
<feature type="domain" description="AB hydrolase-1" evidence="3">
    <location>
        <begin position="30"/>
        <end position="127"/>
    </location>
</feature>
<evidence type="ECO:0000256" key="1">
    <source>
        <dbReference type="ARBA" id="ARBA00022801"/>
    </source>
</evidence>
<dbReference type="PANTHER" id="PTHR43329">
    <property type="entry name" value="EPOXIDE HYDROLASE"/>
    <property type="match status" value="1"/>
</dbReference>
<dbReference type="STRING" id="158607.A0A2P5HPE4"/>
<dbReference type="Gene3D" id="3.40.50.1820">
    <property type="entry name" value="alpha/beta hydrolase"/>
    <property type="match status" value="1"/>
</dbReference>
<dbReference type="InterPro" id="IPR000639">
    <property type="entry name" value="Epox_hydrolase-like"/>
</dbReference>
<evidence type="ECO:0000259" key="3">
    <source>
        <dbReference type="Pfam" id="PF00561"/>
    </source>
</evidence>
<dbReference type="PRINTS" id="PR00412">
    <property type="entry name" value="EPOXHYDRLASE"/>
</dbReference>
<dbReference type="AlphaFoldDB" id="A0A2P5HPE4"/>
<evidence type="ECO:0000313" key="4">
    <source>
        <dbReference type="EMBL" id="POS72133.1"/>
    </source>
</evidence>
<dbReference type="SUPFAM" id="SSF53474">
    <property type="entry name" value="alpha/beta-Hydrolases"/>
    <property type="match status" value="1"/>
</dbReference>
<keyword evidence="5" id="KW-1185">Reference proteome</keyword>
<dbReference type="EMBL" id="MAVT02001075">
    <property type="protein sequence ID" value="POS72133.1"/>
    <property type="molecule type" value="Genomic_DNA"/>
</dbReference>
<dbReference type="Pfam" id="PF00561">
    <property type="entry name" value="Abhydrolase_1"/>
    <property type="match status" value="1"/>
</dbReference>
<dbReference type="OrthoDB" id="408373at2759"/>
<organism evidence="4 5">
    <name type="scientific">Diaporthe helianthi</name>
    <dbReference type="NCBI Taxonomy" id="158607"/>
    <lineage>
        <taxon>Eukaryota</taxon>
        <taxon>Fungi</taxon>
        <taxon>Dikarya</taxon>
        <taxon>Ascomycota</taxon>
        <taxon>Pezizomycotina</taxon>
        <taxon>Sordariomycetes</taxon>
        <taxon>Sordariomycetidae</taxon>
        <taxon>Diaporthales</taxon>
        <taxon>Diaporthaceae</taxon>
        <taxon>Diaporthe</taxon>
    </lineage>
</organism>
<sequence length="354" mass="40031">MAVETLRENTFSHSGDKHTFYWSTGPTEGPLVIFVHGWPANGEHWKHQLLAFGSLGFHAVAPDTRGYGRSSVPRGDDSEYRQEKHVSDMLALLAHLQRDKAVWVGHDWGAGLVWSFAAKHPDKCVGVSCASVPYRVLESGGGIDYLVSLSNRDIYPEDEYPLAQWDYQAFHIEQSEKSHKQLEANVANTIKVLYRGSNGEHFGKPGFMASVRKNDGWFGPLPEAPDTPFETCLLAHDKPAFDRLVAEFERNGFEGPNAYYHNHKINHEWLKDVPNGGRLEYPVLFVETKYDYVCDTALSRLSEPMRELCKDLTEVSLECGHWATLEKPRELTASLLKWIATKLPDYFPGGKRIN</sequence>
<evidence type="ECO:0000313" key="5">
    <source>
        <dbReference type="Proteomes" id="UP000094444"/>
    </source>
</evidence>